<gene>
    <name evidence="3" type="ORF">RPR59_04525</name>
</gene>
<evidence type="ECO:0000313" key="3">
    <source>
        <dbReference type="EMBL" id="WNO54526.1"/>
    </source>
</evidence>
<accession>A0ABZ0BBT2</accession>
<feature type="chain" id="PRO_5047077789" evidence="2">
    <location>
        <begin position="23"/>
        <end position="353"/>
    </location>
</feature>
<feature type="region of interest" description="Disordered" evidence="1">
    <location>
        <begin position="22"/>
        <end position="49"/>
    </location>
</feature>
<name>A0ABZ0BBT2_9SPHN</name>
<proteinExistence type="predicted"/>
<keyword evidence="2" id="KW-0732">Signal</keyword>
<dbReference type="InterPro" id="IPR011050">
    <property type="entry name" value="Pectin_lyase_fold/virulence"/>
</dbReference>
<feature type="signal peptide" evidence="2">
    <location>
        <begin position="1"/>
        <end position="22"/>
    </location>
</feature>
<feature type="compositionally biased region" description="Pro residues" evidence="1">
    <location>
        <begin position="34"/>
        <end position="45"/>
    </location>
</feature>
<evidence type="ECO:0000256" key="2">
    <source>
        <dbReference type="SAM" id="SignalP"/>
    </source>
</evidence>
<dbReference type="RefSeq" id="WP_313917115.1">
    <property type="nucleotide sequence ID" value="NZ_CP135076.1"/>
</dbReference>
<dbReference type="EMBL" id="CP135076">
    <property type="protein sequence ID" value="WNO54526.1"/>
    <property type="molecule type" value="Genomic_DNA"/>
</dbReference>
<protein>
    <submittedName>
        <fullName evidence="3">Uncharacterized protein</fullName>
    </submittedName>
</protein>
<evidence type="ECO:0000313" key="4">
    <source>
        <dbReference type="Proteomes" id="UP001302249"/>
    </source>
</evidence>
<organism evidence="3 4">
    <name type="scientific">Stakelama saccharophila</name>
    <dbReference type="NCBI Taxonomy" id="3075605"/>
    <lineage>
        <taxon>Bacteria</taxon>
        <taxon>Pseudomonadati</taxon>
        <taxon>Pseudomonadota</taxon>
        <taxon>Alphaproteobacteria</taxon>
        <taxon>Sphingomonadales</taxon>
        <taxon>Sphingomonadaceae</taxon>
        <taxon>Stakelama</taxon>
    </lineage>
</organism>
<sequence>MIYQILISILLALTGCSGTGNAGESPGAGDVIVPNPPVPTPTPAPPKDRPTAAFHMPAIAAPQISDNVAFESLGPWTLDAGDHEQGERRLENNYLFLKGGDAADFHLHDIEARNHGPLLRGSHMPGVVVERIAVTDGRRSPTYGIGIATLSNGIGHAVFRDLSYIGDLSSPADNSNDAWAAIALKGKNANDTGTFVIDRFDFRNLFMAEGDNYRNADGISVERGYSGTITNGRVMNASDACLDIKGDVRIDNVQIAGCREGLKAWSDQHHGVMEIGTNEIAAIIGKGTSAGPRTMTIDVLIVDGNPKVPLFRAEDGVFNLRIGTLIAAPNQVIRDKDSYPHSRVDIGKRIRVR</sequence>
<dbReference type="Proteomes" id="UP001302249">
    <property type="component" value="Chromosome"/>
</dbReference>
<keyword evidence="4" id="KW-1185">Reference proteome</keyword>
<dbReference type="SUPFAM" id="SSF51126">
    <property type="entry name" value="Pectin lyase-like"/>
    <property type="match status" value="1"/>
</dbReference>
<reference evidence="3 4" key="1">
    <citation type="submission" date="2023-09" db="EMBL/GenBank/DDBJ databases">
        <authorList>
            <person name="Rey-Velasco X."/>
        </authorList>
    </citation>
    <scope>NUCLEOTIDE SEQUENCE [LARGE SCALE GENOMIC DNA]</scope>
    <source>
        <strain evidence="3 4">W311</strain>
    </source>
</reference>
<evidence type="ECO:0000256" key="1">
    <source>
        <dbReference type="SAM" id="MobiDB-lite"/>
    </source>
</evidence>